<dbReference type="EMBL" id="VSRR010095549">
    <property type="protein sequence ID" value="MPC93631.1"/>
    <property type="molecule type" value="Genomic_DNA"/>
</dbReference>
<reference evidence="1 2" key="1">
    <citation type="submission" date="2019-05" db="EMBL/GenBank/DDBJ databases">
        <title>Another draft genome of Portunus trituberculatus and its Hox gene families provides insights of decapod evolution.</title>
        <authorList>
            <person name="Jeong J.-H."/>
            <person name="Song I."/>
            <person name="Kim S."/>
            <person name="Choi T."/>
            <person name="Kim D."/>
            <person name="Ryu S."/>
            <person name="Kim W."/>
        </authorList>
    </citation>
    <scope>NUCLEOTIDE SEQUENCE [LARGE SCALE GENOMIC DNA]</scope>
    <source>
        <tissue evidence="1">Muscle</tissue>
    </source>
</reference>
<proteinExistence type="predicted"/>
<dbReference type="AlphaFoldDB" id="A0A5B7J722"/>
<keyword evidence="2" id="KW-1185">Reference proteome</keyword>
<organism evidence="1 2">
    <name type="scientific">Portunus trituberculatus</name>
    <name type="common">Swimming crab</name>
    <name type="synonym">Neptunus trituberculatus</name>
    <dbReference type="NCBI Taxonomy" id="210409"/>
    <lineage>
        <taxon>Eukaryota</taxon>
        <taxon>Metazoa</taxon>
        <taxon>Ecdysozoa</taxon>
        <taxon>Arthropoda</taxon>
        <taxon>Crustacea</taxon>
        <taxon>Multicrustacea</taxon>
        <taxon>Malacostraca</taxon>
        <taxon>Eumalacostraca</taxon>
        <taxon>Eucarida</taxon>
        <taxon>Decapoda</taxon>
        <taxon>Pleocyemata</taxon>
        <taxon>Brachyura</taxon>
        <taxon>Eubrachyura</taxon>
        <taxon>Portunoidea</taxon>
        <taxon>Portunidae</taxon>
        <taxon>Portuninae</taxon>
        <taxon>Portunus</taxon>
    </lineage>
</organism>
<name>A0A5B7J722_PORTR</name>
<sequence length="72" mass="8298">MHAHNFPPGAAHLHSASSSFHFPSFLVFRCTSSFLSHLTLLPSFPRPLFYFFSIKRRDAAVLLAQPWPLMRR</sequence>
<evidence type="ECO:0000313" key="1">
    <source>
        <dbReference type="EMBL" id="MPC93631.1"/>
    </source>
</evidence>
<evidence type="ECO:0000313" key="2">
    <source>
        <dbReference type="Proteomes" id="UP000324222"/>
    </source>
</evidence>
<dbReference type="Proteomes" id="UP000324222">
    <property type="component" value="Unassembled WGS sequence"/>
</dbReference>
<protein>
    <submittedName>
        <fullName evidence="1">Uncharacterized protein</fullName>
    </submittedName>
</protein>
<gene>
    <name evidence="1" type="ORF">E2C01_088766</name>
</gene>
<comment type="caution">
    <text evidence="1">The sequence shown here is derived from an EMBL/GenBank/DDBJ whole genome shotgun (WGS) entry which is preliminary data.</text>
</comment>
<accession>A0A5B7J722</accession>